<dbReference type="Pfam" id="PF01397">
    <property type="entry name" value="Terpene_synth"/>
    <property type="match status" value="1"/>
</dbReference>
<sequence length="357" mass="42254">MKNFENSQQEIIRRVASFSPSSWGDLFVNSCSIDNQVPESYAKEIEELKEKLRKMIVANEKKLKEKLVLIDTVERLGLSYHFENEIQAQLQLLFNECFNLENKEKDLFISALEFKLMRQHGFDASSCVFERFIENNGKLKENLKSDIKGLLSLFEAAHLRYPGETILDEALIFSTAILETIVHKQELSSILIIRQAKHALEQSLQRSIQRLEARYFIDFYEEDEGKDESLLRLAKLDFNQLQMLHRKEVYEISSWWKDLDLISKLSYARDRVVECYFWSLGMYFEPQYSRARVMLAKTIAMISMIDDTYDSYGTIEELEIFTQAIERWDIKEMDKLPDYMKICYKALLDLYDQYEEE</sequence>
<comment type="pathway">
    <text evidence="2">Secondary metabolite biosynthesis; terpenoid biosynthesis.</text>
</comment>
<feature type="domain" description="Terpene synthase N-terminal" evidence="6">
    <location>
        <begin position="23"/>
        <end position="200"/>
    </location>
</feature>
<dbReference type="InterPro" id="IPR044814">
    <property type="entry name" value="Terpene_cyclase_plant_C1"/>
</dbReference>
<organism evidence="8 9">
    <name type="scientific">Handroanthus impetiginosus</name>
    <dbReference type="NCBI Taxonomy" id="429701"/>
    <lineage>
        <taxon>Eukaryota</taxon>
        <taxon>Viridiplantae</taxon>
        <taxon>Streptophyta</taxon>
        <taxon>Embryophyta</taxon>
        <taxon>Tracheophyta</taxon>
        <taxon>Spermatophyta</taxon>
        <taxon>Magnoliopsida</taxon>
        <taxon>eudicotyledons</taxon>
        <taxon>Gunneridae</taxon>
        <taxon>Pentapetalae</taxon>
        <taxon>asterids</taxon>
        <taxon>lamiids</taxon>
        <taxon>Lamiales</taxon>
        <taxon>Bignoniaceae</taxon>
        <taxon>Crescentiina</taxon>
        <taxon>Tabebuia alliance</taxon>
        <taxon>Handroanthus</taxon>
    </lineage>
</organism>
<dbReference type="Gene3D" id="1.50.10.130">
    <property type="entry name" value="Terpene synthase, N-terminal domain"/>
    <property type="match status" value="1"/>
</dbReference>
<dbReference type="EMBL" id="NKXS01004674">
    <property type="protein sequence ID" value="PIN05647.1"/>
    <property type="molecule type" value="Genomic_DNA"/>
</dbReference>
<dbReference type="OrthoDB" id="1877784at2759"/>
<proteinExistence type="predicted"/>
<dbReference type="InterPro" id="IPR036965">
    <property type="entry name" value="Terpene_synth_N_sf"/>
</dbReference>
<dbReference type="Gene3D" id="1.10.600.10">
    <property type="entry name" value="Farnesyl Diphosphate Synthase"/>
    <property type="match status" value="1"/>
</dbReference>
<keyword evidence="3" id="KW-0479">Metal-binding</keyword>
<protein>
    <submittedName>
        <fullName evidence="8">Vetispiradiene synthase</fullName>
        <ecNumber evidence="8">4.2.3.21</ecNumber>
    </submittedName>
</protein>
<dbReference type="SUPFAM" id="SSF48239">
    <property type="entry name" value="Terpenoid cyclases/Protein prenyltransferases"/>
    <property type="match status" value="1"/>
</dbReference>
<dbReference type="GO" id="GO:0034003">
    <property type="term" value="F:vetispiradiene synthase activity"/>
    <property type="evidence" value="ECO:0007669"/>
    <property type="project" value="UniProtKB-EC"/>
</dbReference>
<dbReference type="InterPro" id="IPR050148">
    <property type="entry name" value="Terpene_synthase-like"/>
</dbReference>
<dbReference type="AlphaFoldDB" id="A0A2G9GK23"/>
<evidence type="ECO:0000256" key="1">
    <source>
        <dbReference type="ARBA" id="ARBA00001946"/>
    </source>
</evidence>
<gene>
    <name evidence="8" type="ORF">CDL12_21811</name>
</gene>
<dbReference type="InterPro" id="IPR008949">
    <property type="entry name" value="Isoprenoid_synthase_dom_sf"/>
</dbReference>
<dbReference type="InterPro" id="IPR001906">
    <property type="entry name" value="Terpene_synth_N"/>
</dbReference>
<dbReference type="SUPFAM" id="SSF48576">
    <property type="entry name" value="Terpenoid synthases"/>
    <property type="match status" value="1"/>
</dbReference>
<evidence type="ECO:0000256" key="5">
    <source>
        <dbReference type="ARBA" id="ARBA00023239"/>
    </source>
</evidence>
<dbReference type="InterPro" id="IPR005630">
    <property type="entry name" value="Terpene_synthase_metal-bd"/>
</dbReference>
<comment type="caution">
    <text evidence="8">The sequence shown here is derived from an EMBL/GenBank/DDBJ whole genome shotgun (WGS) entry which is preliminary data.</text>
</comment>
<dbReference type="Pfam" id="PF03936">
    <property type="entry name" value="Terpene_synth_C"/>
    <property type="match status" value="1"/>
</dbReference>
<evidence type="ECO:0000256" key="3">
    <source>
        <dbReference type="ARBA" id="ARBA00022723"/>
    </source>
</evidence>
<evidence type="ECO:0000256" key="4">
    <source>
        <dbReference type="ARBA" id="ARBA00022842"/>
    </source>
</evidence>
<dbReference type="GO" id="GO:0016102">
    <property type="term" value="P:diterpenoid biosynthetic process"/>
    <property type="evidence" value="ECO:0007669"/>
    <property type="project" value="InterPro"/>
</dbReference>
<dbReference type="STRING" id="429701.A0A2G9GK23"/>
<name>A0A2G9GK23_9LAMI</name>
<evidence type="ECO:0000259" key="6">
    <source>
        <dbReference type="Pfam" id="PF01397"/>
    </source>
</evidence>
<evidence type="ECO:0000259" key="7">
    <source>
        <dbReference type="Pfam" id="PF03936"/>
    </source>
</evidence>
<reference evidence="9" key="1">
    <citation type="journal article" date="2018" name="Gigascience">
        <title>Genome assembly of the Pink Ipe (Handroanthus impetiginosus, Bignoniaceae), a highly valued, ecologically keystone Neotropical timber forest tree.</title>
        <authorList>
            <person name="Silva-Junior O.B."/>
            <person name="Grattapaglia D."/>
            <person name="Novaes E."/>
            <person name="Collevatti R.G."/>
        </authorList>
    </citation>
    <scope>NUCLEOTIDE SEQUENCE [LARGE SCALE GENOMIC DNA]</scope>
    <source>
        <strain evidence="9">cv. UFG-1</strain>
    </source>
</reference>
<dbReference type="EC" id="4.2.3.21" evidence="8"/>
<dbReference type="PANTHER" id="PTHR31225:SF253">
    <property type="entry name" value="SESQUITERPENE SYNTHASE 31"/>
    <property type="match status" value="1"/>
</dbReference>
<dbReference type="CDD" id="cd00684">
    <property type="entry name" value="Terpene_cyclase_plant_C1"/>
    <property type="match status" value="1"/>
</dbReference>
<keyword evidence="4" id="KW-0460">Magnesium</keyword>
<feature type="domain" description="Terpene synthase metal-binding" evidence="7">
    <location>
        <begin position="257"/>
        <end position="357"/>
    </location>
</feature>
<keyword evidence="9" id="KW-1185">Reference proteome</keyword>
<evidence type="ECO:0000256" key="2">
    <source>
        <dbReference type="ARBA" id="ARBA00004721"/>
    </source>
</evidence>
<dbReference type="FunFam" id="1.50.10.130:FF:000001">
    <property type="entry name" value="Isoprene synthase, chloroplastic"/>
    <property type="match status" value="1"/>
</dbReference>
<evidence type="ECO:0000313" key="9">
    <source>
        <dbReference type="Proteomes" id="UP000231279"/>
    </source>
</evidence>
<dbReference type="InterPro" id="IPR008930">
    <property type="entry name" value="Terpenoid_cyclase/PrenylTrfase"/>
</dbReference>
<dbReference type="PANTHER" id="PTHR31225">
    <property type="entry name" value="OS04G0344100 PROTEIN-RELATED"/>
    <property type="match status" value="1"/>
</dbReference>
<evidence type="ECO:0000313" key="8">
    <source>
        <dbReference type="EMBL" id="PIN05647.1"/>
    </source>
</evidence>
<comment type="cofactor">
    <cofactor evidence="1">
        <name>Mg(2+)</name>
        <dbReference type="ChEBI" id="CHEBI:18420"/>
    </cofactor>
</comment>
<dbReference type="GO" id="GO:0000287">
    <property type="term" value="F:magnesium ion binding"/>
    <property type="evidence" value="ECO:0007669"/>
    <property type="project" value="InterPro"/>
</dbReference>
<dbReference type="Proteomes" id="UP000231279">
    <property type="component" value="Unassembled WGS sequence"/>
</dbReference>
<accession>A0A2G9GK23</accession>
<keyword evidence="5 8" id="KW-0456">Lyase</keyword>